<dbReference type="GeneID" id="104709234"/>
<organism evidence="2 3">
    <name type="scientific">Camelina sativa</name>
    <name type="common">False flax</name>
    <name type="synonym">Myagrum sativum</name>
    <dbReference type="NCBI Taxonomy" id="90675"/>
    <lineage>
        <taxon>Eukaryota</taxon>
        <taxon>Viridiplantae</taxon>
        <taxon>Streptophyta</taxon>
        <taxon>Embryophyta</taxon>
        <taxon>Tracheophyta</taxon>
        <taxon>Spermatophyta</taxon>
        <taxon>Magnoliopsida</taxon>
        <taxon>eudicotyledons</taxon>
        <taxon>Gunneridae</taxon>
        <taxon>Pentapetalae</taxon>
        <taxon>rosids</taxon>
        <taxon>malvids</taxon>
        <taxon>Brassicales</taxon>
        <taxon>Brassicaceae</taxon>
        <taxon>Camelineae</taxon>
        <taxon>Camelina</taxon>
    </lineage>
</organism>
<gene>
    <name evidence="3" type="primary">LOC104709234</name>
</gene>
<protein>
    <submittedName>
        <fullName evidence="3">Uncharacterized protein LOC104709234</fullName>
    </submittedName>
</protein>
<name>A0ABM0TCH6_CAMSA</name>
<sequence length="242" mass="28076">MGITLHATVAEALSHRQQPHIVEHLNQFETALANIRSRGLVEEADVVLWKGKGGQFKTKFTTKETWENTRHPRQRVSWVAEVWFSHATPKFSFIVWLATLNRLATGDRMQHWHAQVDISCSLCHAPLETRNHLFFSCPYSTAVWTGLTSKLLAHQFSTDWTTNLALLTDTSLEKTTLFLPRYAFQASIHTLWKRRNNRRHGEPSVLPALFLKHLYSLIRNRLLSLPTNRDHLDYMAKWLATR</sequence>
<evidence type="ECO:0000259" key="1">
    <source>
        <dbReference type="Pfam" id="PF13966"/>
    </source>
</evidence>
<dbReference type="Proteomes" id="UP000694864">
    <property type="component" value="Chromosome 8"/>
</dbReference>
<dbReference type="PANTHER" id="PTHR33116:SF84">
    <property type="entry name" value="RNA-DIRECTED DNA POLYMERASE"/>
    <property type="match status" value="1"/>
</dbReference>
<evidence type="ECO:0000313" key="3">
    <source>
        <dbReference type="RefSeq" id="XP_010424185.1"/>
    </source>
</evidence>
<proteinExistence type="predicted"/>
<dbReference type="Pfam" id="PF13966">
    <property type="entry name" value="zf-RVT"/>
    <property type="match status" value="1"/>
</dbReference>
<dbReference type="InterPro" id="IPR026960">
    <property type="entry name" value="RVT-Znf"/>
</dbReference>
<feature type="domain" description="Reverse transcriptase zinc-binding" evidence="1">
    <location>
        <begin position="60"/>
        <end position="144"/>
    </location>
</feature>
<dbReference type="RefSeq" id="XP_010424185.1">
    <property type="nucleotide sequence ID" value="XM_010425883.1"/>
</dbReference>
<reference evidence="3" key="2">
    <citation type="submission" date="2025-08" db="UniProtKB">
        <authorList>
            <consortium name="RefSeq"/>
        </authorList>
    </citation>
    <scope>IDENTIFICATION</scope>
    <source>
        <tissue evidence="3">Leaf</tissue>
    </source>
</reference>
<evidence type="ECO:0000313" key="2">
    <source>
        <dbReference type="Proteomes" id="UP000694864"/>
    </source>
</evidence>
<accession>A0ABM0TCH6</accession>
<reference evidence="2" key="1">
    <citation type="journal article" date="2014" name="Nat. Commun.">
        <title>The emerging biofuel crop Camelina sativa retains a highly undifferentiated hexaploid genome structure.</title>
        <authorList>
            <person name="Kagale S."/>
            <person name="Koh C."/>
            <person name="Nixon J."/>
            <person name="Bollina V."/>
            <person name="Clarke W.E."/>
            <person name="Tuteja R."/>
            <person name="Spillane C."/>
            <person name="Robinson S.J."/>
            <person name="Links M.G."/>
            <person name="Clarke C."/>
            <person name="Higgins E.E."/>
            <person name="Huebert T."/>
            <person name="Sharpe A.G."/>
            <person name="Parkin I.A."/>
        </authorList>
    </citation>
    <scope>NUCLEOTIDE SEQUENCE [LARGE SCALE GENOMIC DNA]</scope>
    <source>
        <strain evidence="2">cv. DH55</strain>
    </source>
</reference>
<dbReference type="PANTHER" id="PTHR33116">
    <property type="entry name" value="REVERSE TRANSCRIPTASE ZINC-BINDING DOMAIN-CONTAINING PROTEIN-RELATED-RELATED"/>
    <property type="match status" value="1"/>
</dbReference>
<keyword evidence="2" id="KW-1185">Reference proteome</keyword>